<dbReference type="EMBL" id="JBAKAR010000001">
    <property type="protein sequence ID" value="MEL0611696.1"/>
    <property type="molecule type" value="Genomic_DNA"/>
</dbReference>
<dbReference type="RefSeq" id="WP_341566045.1">
    <property type="nucleotide sequence ID" value="NZ_JBAKAR010000001.1"/>
</dbReference>
<evidence type="ECO:0000259" key="4">
    <source>
        <dbReference type="Pfam" id="PF25973"/>
    </source>
</evidence>
<feature type="domain" description="CzcB-like barrel-sandwich hybrid" evidence="4">
    <location>
        <begin position="77"/>
        <end position="217"/>
    </location>
</feature>
<dbReference type="InterPro" id="IPR058647">
    <property type="entry name" value="BSH_CzcB-like"/>
</dbReference>
<feature type="region of interest" description="Disordered" evidence="3">
    <location>
        <begin position="376"/>
        <end position="396"/>
    </location>
</feature>
<gene>
    <name evidence="5" type="ORF">V6242_00960</name>
</gene>
<evidence type="ECO:0000256" key="2">
    <source>
        <dbReference type="SAM" id="Coils"/>
    </source>
</evidence>
<dbReference type="InterPro" id="IPR006143">
    <property type="entry name" value="RND_pump_MFP"/>
</dbReference>
<comment type="similarity">
    <text evidence="1">Belongs to the membrane fusion protein (MFP) (TC 8.A.1) family.</text>
</comment>
<dbReference type="Proteomes" id="UP001379949">
    <property type="component" value="Unassembled WGS sequence"/>
</dbReference>
<feature type="coiled-coil region" evidence="2">
    <location>
        <begin position="164"/>
        <end position="191"/>
    </location>
</feature>
<keyword evidence="6" id="KW-1185">Reference proteome</keyword>
<organism evidence="5 6">
    <name type="scientific">Marinomonas arenicola</name>
    <dbReference type="NCBI Taxonomy" id="569601"/>
    <lineage>
        <taxon>Bacteria</taxon>
        <taxon>Pseudomonadati</taxon>
        <taxon>Pseudomonadota</taxon>
        <taxon>Gammaproteobacteria</taxon>
        <taxon>Oceanospirillales</taxon>
        <taxon>Oceanospirillaceae</taxon>
        <taxon>Marinomonas</taxon>
    </lineage>
</organism>
<proteinExistence type="inferred from homology"/>
<evidence type="ECO:0000256" key="1">
    <source>
        <dbReference type="ARBA" id="ARBA00009477"/>
    </source>
</evidence>
<evidence type="ECO:0000313" key="6">
    <source>
        <dbReference type="Proteomes" id="UP001379949"/>
    </source>
</evidence>
<protein>
    <submittedName>
        <fullName evidence="5">Efflux RND transporter periplasmic adaptor subunit</fullName>
    </submittedName>
</protein>
<evidence type="ECO:0000313" key="5">
    <source>
        <dbReference type="EMBL" id="MEL0611696.1"/>
    </source>
</evidence>
<feature type="compositionally biased region" description="Polar residues" evidence="3">
    <location>
        <begin position="381"/>
        <end position="396"/>
    </location>
</feature>
<keyword evidence="2" id="KW-0175">Coiled coil</keyword>
<comment type="caution">
    <text evidence="5">The sequence shown here is derived from an EMBL/GenBank/DDBJ whole genome shotgun (WGS) entry which is preliminary data.</text>
</comment>
<evidence type="ECO:0000256" key="3">
    <source>
        <dbReference type="SAM" id="MobiDB-lite"/>
    </source>
</evidence>
<name>A0ABU9G0X9_9GAMM</name>
<dbReference type="NCBIfam" id="TIGR01730">
    <property type="entry name" value="RND_mfp"/>
    <property type="match status" value="1"/>
</dbReference>
<dbReference type="PANTHER" id="PTHR30469">
    <property type="entry name" value="MULTIDRUG RESISTANCE PROTEIN MDTA"/>
    <property type="match status" value="1"/>
</dbReference>
<dbReference type="Gene3D" id="2.40.30.170">
    <property type="match status" value="1"/>
</dbReference>
<dbReference type="SUPFAM" id="SSF111369">
    <property type="entry name" value="HlyD-like secretion proteins"/>
    <property type="match status" value="1"/>
</dbReference>
<sequence length="396" mass="43850">MKRLYQWITLALALLVIGSVYLYISKALEAQKNKVRQPRPAAPEQAMDVGVIRVLPAQHAAMIQVSGIAEPHYALTLTSQVSGKVVKLAKTFEKGQRVNQGQLLATLHNTDLTSTLATAKNTLANAVLTLKEEERQEQQSIAEWKAAGFSGQPDSDLVLRKPQLAAAKAQLAAAKAALADAEDDVRNTQIRAPFDALIVTRLIAPGSYLSAGSEVATLYSTDRVEVNLDLAHSDWQKLPDANELIKQHWPAQISSMDGRQQWRGSVLAVDMHIDDTTRMRRLVVSLERPLEQSPPLLPGAFVNVKLQGKPIDNLWQLPNSALSQKSEIWYISDDQRLATFAATPRFVDEKYVYIDVPEQMRDKAYQVLTHPYNSYLPGSLVNPQENQNSASEDTTP</sequence>
<accession>A0ABU9G0X9</accession>
<dbReference type="Gene3D" id="2.40.50.100">
    <property type="match status" value="1"/>
</dbReference>
<dbReference type="Pfam" id="PF25973">
    <property type="entry name" value="BSH_CzcB"/>
    <property type="match status" value="1"/>
</dbReference>
<reference evidence="5 6" key="1">
    <citation type="submission" date="2024-02" db="EMBL/GenBank/DDBJ databases">
        <title>Bacteria isolated from the canopy kelp, Nereocystis luetkeana.</title>
        <authorList>
            <person name="Pfister C.A."/>
            <person name="Younker I.T."/>
            <person name="Light S.H."/>
        </authorList>
    </citation>
    <scope>NUCLEOTIDE SEQUENCE [LARGE SCALE GENOMIC DNA]</scope>
    <source>
        <strain evidence="5 6">TI.4.07</strain>
    </source>
</reference>
<dbReference type="Gene3D" id="1.10.287.470">
    <property type="entry name" value="Helix hairpin bin"/>
    <property type="match status" value="1"/>
</dbReference>